<dbReference type="KEGG" id="sur:STAUR_7087"/>
<reference evidence="2 3" key="1">
    <citation type="journal article" date="2011" name="Mol. Biol. Evol.">
        <title>Comparative genomic analysis of fruiting body formation in Myxococcales.</title>
        <authorList>
            <person name="Huntley S."/>
            <person name="Hamann N."/>
            <person name="Wegener-Feldbrugge S."/>
            <person name="Treuner-Lange A."/>
            <person name="Kube M."/>
            <person name="Reinhardt R."/>
            <person name="Klages S."/>
            <person name="Muller R."/>
            <person name="Ronning C.M."/>
            <person name="Nierman W.C."/>
            <person name="Sogaard-Andersen L."/>
        </authorList>
    </citation>
    <scope>NUCLEOTIDE SEQUENCE [LARGE SCALE GENOMIC DNA]</scope>
    <source>
        <strain evidence="2 3">DW4/3-1</strain>
    </source>
</reference>
<dbReference type="Pfam" id="PF21751">
    <property type="entry name" value="DACNV"/>
    <property type="match status" value="1"/>
</dbReference>
<evidence type="ECO:0000259" key="1">
    <source>
        <dbReference type="Pfam" id="PF21751"/>
    </source>
</evidence>
<dbReference type="InterPro" id="IPR048551">
    <property type="entry name" value="DACNV"/>
</dbReference>
<dbReference type="Proteomes" id="UP000001351">
    <property type="component" value="Chromosome"/>
</dbReference>
<keyword evidence="3" id="KW-1185">Reference proteome</keyword>
<dbReference type="HOGENOM" id="CLU_662070_0_0_7"/>
<dbReference type="eggNOG" id="ENOG502Z9MV">
    <property type="taxonomic scope" value="Bacteria"/>
</dbReference>
<accession>E3FXP8</accession>
<protein>
    <submittedName>
        <fullName evidence="2">Conserved uncharacterized protein</fullName>
    </submittedName>
</protein>
<dbReference type="AlphaFoldDB" id="E3FXP8"/>
<dbReference type="STRING" id="378806.STAUR_7087"/>
<dbReference type="InterPro" id="IPR036888">
    <property type="entry name" value="DNA_integrity_DisA_N_sf"/>
</dbReference>
<evidence type="ECO:0000313" key="3">
    <source>
        <dbReference type="Proteomes" id="UP000001351"/>
    </source>
</evidence>
<evidence type="ECO:0000313" key="2">
    <source>
        <dbReference type="EMBL" id="ADO74843.1"/>
    </source>
</evidence>
<feature type="domain" description="Probable sensor" evidence="1">
    <location>
        <begin position="47"/>
        <end position="138"/>
    </location>
</feature>
<organism evidence="2 3">
    <name type="scientific">Stigmatella aurantiaca (strain DW4/3-1)</name>
    <dbReference type="NCBI Taxonomy" id="378806"/>
    <lineage>
        <taxon>Bacteria</taxon>
        <taxon>Pseudomonadati</taxon>
        <taxon>Myxococcota</taxon>
        <taxon>Myxococcia</taxon>
        <taxon>Myxococcales</taxon>
        <taxon>Cystobacterineae</taxon>
        <taxon>Archangiaceae</taxon>
        <taxon>Stigmatella</taxon>
    </lineage>
</organism>
<gene>
    <name evidence="2" type="ordered locus">STAUR_7087</name>
</gene>
<name>E3FXP8_STIAD</name>
<dbReference type="EMBL" id="CP002271">
    <property type="protein sequence ID" value="ADO74843.1"/>
    <property type="molecule type" value="Genomic_DNA"/>
</dbReference>
<sequence length="415" mass="46108">MPMKPATIQYPPDVSSEFFSRIEQQSSYQQQSPLGRTVNSHEAHTYRPTQHILTKAIETMLFASMATEEGHITPVGIVLAESLSPFQDEHYSWDLVRFASNLSFEVDQIAKLASACGSLDSLLVVLPQEERLVVAGIATPHSRQILDLDYLVRVLILKPGVISVLRGEWEVVRYERGNIPPSPPTLSKGDGQHRTQLNAIERTVFQEDPNRLSIDVLNFLLRIVKRMRSLGHGGLLAVLGPGDIQSMSLKDARQLAEPLRFGTALLEMYGAQLIDEQNTTRRFSVKTLNFRPPSDEEEAAAAAAQEATQRVARMIDQIARFTTVDGAVVMSHSLDVLAFGAKLSSKEETPAVYSVTHDRCSGERWPIDRRGTRHRAAAIFADRYSMGLALIVSQDGEAAIFQQLESKVVHWPVSV</sequence>
<proteinExistence type="predicted"/>
<dbReference type="Gene3D" id="3.40.1700.10">
    <property type="entry name" value="DNA integrity scanning protein, DisA, N-terminal domain"/>
    <property type="match status" value="1"/>
</dbReference>